<dbReference type="Pfam" id="PF12781">
    <property type="entry name" value="AAA_9"/>
    <property type="match status" value="1"/>
</dbReference>
<dbReference type="SUPFAM" id="SSF52540">
    <property type="entry name" value="P-loop containing nucleoside triphosphate hydrolases"/>
    <property type="match status" value="1"/>
</dbReference>
<feature type="domain" description="Dynein heavy chain tail" evidence="16">
    <location>
        <begin position="551"/>
        <end position="714"/>
    </location>
</feature>
<evidence type="ECO:0000256" key="6">
    <source>
        <dbReference type="ARBA" id="ARBA00022741"/>
    </source>
</evidence>
<evidence type="ECO:0000256" key="13">
    <source>
        <dbReference type="ARBA" id="ARBA00023273"/>
    </source>
</evidence>
<dbReference type="Gene3D" id="1.20.140.100">
    <property type="entry name" value="Dynein heavy chain, N-terminal domain 2"/>
    <property type="match status" value="1"/>
</dbReference>
<dbReference type="GO" id="GO:0005874">
    <property type="term" value="C:microtubule"/>
    <property type="evidence" value="ECO:0007669"/>
    <property type="project" value="UniProtKB-KW"/>
</dbReference>
<evidence type="ECO:0000256" key="15">
    <source>
        <dbReference type="SAM" id="MobiDB-lite"/>
    </source>
</evidence>
<evidence type="ECO:0000259" key="22">
    <source>
        <dbReference type="Pfam" id="PF17852"/>
    </source>
</evidence>
<name>A0A8J6H8V5_TENMO</name>
<dbReference type="Proteomes" id="UP000719412">
    <property type="component" value="Unassembled WGS sequence"/>
</dbReference>
<dbReference type="Gene3D" id="1.20.920.20">
    <property type="match status" value="2"/>
</dbReference>
<dbReference type="Pfam" id="PF12774">
    <property type="entry name" value="AAA_6"/>
    <property type="match status" value="1"/>
</dbReference>
<dbReference type="Pfam" id="PF12777">
    <property type="entry name" value="MT"/>
    <property type="match status" value="1"/>
</dbReference>
<keyword evidence="4" id="KW-0493">Microtubule</keyword>
<evidence type="ECO:0000256" key="2">
    <source>
        <dbReference type="ARBA" id="ARBA00008887"/>
    </source>
</evidence>
<feature type="compositionally biased region" description="Basic and acidic residues" evidence="15">
    <location>
        <begin position="306"/>
        <end position="319"/>
    </location>
</feature>
<evidence type="ECO:0000259" key="17">
    <source>
        <dbReference type="Pfam" id="PF08393"/>
    </source>
</evidence>
<keyword evidence="13" id="KW-0966">Cell projection</keyword>
<dbReference type="InterPro" id="IPR032135">
    <property type="entry name" value="DUF4817"/>
</dbReference>
<gene>
    <name evidence="23" type="ORF">GEV33_012885</name>
</gene>
<dbReference type="InterPro" id="IPR035706">
    <property type="entry name" value="AAA_9"/>
</dbReference>
<evidence type="ECO:0000259" key="19">
    <source>
        <dbReference type="Pfam" id="PF12777"/>
    </source>
</evidence>
<evidence type="ECO:0000256" key="11">
    <source>
        <dbReference type="ARBA" id="ARBA00023175"/>
    </source>
</evidence>
<feature type="coiled-coil region" evidence="14">
    <location>
        <begin position="2294"/>
        <end position="2321"/>
    </location>
</feature>
<keyword evidence="7" id="KW-0067">ATP-binding</keyword>
<evidence type="ECO:0000259" key="20">
    <source>
        <dbReference type="Pfam" id="PF12781"/>
    </source>
</evidence>
<feature type="domain" description="Dynein heavy chain coiled coil stalk" evidence="19">
    <location>
        <begin position="2389"/>
        <end position="2575"/>
    </location>
</feature>
<dbReference type="GO" id="GO:0007018">
    <property type="term" value="P:microtubule-based movement"/>
    <property type="evidence" value="ECO:0007669"/>
    <property type="project" value="InterPro"/>
</dbReference>
<dbReference type="Pfam" id="PF08385">
    <property type="entry name" value="DHC_N1"/>
    <property type="match status" value="1"/>
</dbReference>
<evidence type="ECO:0000259" key="16">
    <source>
        <dbReference type="Pfam" id="PF08385"/>
    </source>
</evidence>
<evidence type="ECO:0000259" key="21">
    <source>
        <dbReference type="Pfam" id="PF16087"/>
    </source>
</evidence>
<dbReference type="InterPro" id="IPR024743">
    <property type="entry name" value="Dynein_HC_stalk"/>
</dbReference>
<feature type="coiled-coil region" evidence="14">
    <location>
        <begin position="2458"/>
        <end position="2499"/>
    </location>
</feature>
<dbReference type="Pfam" id="PF16087">
    <property type="entry name" value="DUF4817"/>
    <property type="match status" value="1"/>
</dbReference>
<dbReference type="InterPro" id="IPR042222">
    <property type="entry name" value="Dynein_2_N"/>
</dbReference>
<reference evidence="23" key="2">
    <citation type="submission" date="2021-08" db="EMBL/GenBank/DDBJ databases">
        <authorList>
            <person name="Eriksson T."/>
        </authorList>
    </citation>
    <scope>NUCLEOTIDE SEQUENCE</scope>
    <source>
        <strain evidence="23">Stoneville</strain>
        <tissue evidence="23">Whole head</tissue>
    </source>
</reference>
<evidence type="ECO:0000256" key="10">
    <source>
        <dbReference type="ARBA" id="ARBA00023069"/>
    </source>
</evidence>
<feature type="domain" description="DUF4817" evidence="21">
    <location>
        <begin position="88"/>
        <end position="141"/>
    </location>
</feature>
<organism evidence="23 24">
    <name type="scientific">Tenebrio molitor</name>
    <name type="common">Yellow mealworm beetle</name>
    <dbReference type="NCBI Taxonomy" id="7067"/>
    <lineage>
        <taxon>Eukaryota</taxon>
        <taxon>Metazoa</taxon>
        <taxon>Ecdysozoa</taxon>
        <taxon>Arthropoda</taxon>
        <taxon>Hexapoda</taxon>
        <taxon>Insecta</taxon>
        <taxon>Pterygota</taxon>
        <taxon>Neoptera</taxon>
        <taxon>Endopterygota</taxon>
        <taxon>Coleoptera</taxon>
        <taxon>Polyphaga</taxon>
        <taxon>Cucujiformia</taxon>
        <taxon>Tenebrionidae</taxon>
        <taxon>Tenebrio</taxon>
    </lineage>
</organism>
<dbReference type="Gene3D" id="1.10.8.710">
    <property type="match status" value="1"/>
</dbReference>
<accession>A0A8J6H8V5</accession>
<evidence type="ECO:0000256" key="3">
    <source>
        <dbReference type="ARBA" id="ARBA00022490"/>
    </source>
</evidence>
<dbReference type="FunFam" id="1.10.287.2620:FF:000003">
    <property type="entry name" value="Dynein, axonemal, heavy chain 5"/>
    <property type="match status" value="1"/>
</dbReference>
<keyword evidence="12" id="KW-0206">Cytoskeleton</keyword>
<dbReference type="Pfam" id="PF12775">
    <property type="entry name" value="AAA_7"/>
    <property type="match status" value="1"/>
</dbReference>
<dbReference type="GO" id="GO:0045505">
    <property type="term" value="F:dynein intermediate chain binding"/>
    <property type="evidence" value="ECO:0007669"/>
    <property type="project" value="InterPro"/>
</dbReference>
<dbReference type="InterPro" id="IPR013594">
    <property type="entry name" value="Dynein_heavy_tail"/>
</dbReference>
<dbReference type="InterPro" id="IPR043157">
    <property type="entry name" value="Dynein_AAA1S"/>
</dbReference>
<keyword evidence="8" id="KW-0243">Dynein</keyword>
<keyword evidence="24" id="KW-1185">Reference proteome</keyword>
<protein>
    <submittedName>
        <fullName evidence="23">Uncharacterized protein</fullName>
    </submittedName>
</protein>
<comment type="subcellular location">
    <subcellularLocation>
        <location evidence="1">Cytoplasm</location>
        <location evidence="1">Cytoskeleton</location>
        <location evidence="1">Cilium axoneme</location>
    </subcellularLocation>
</comment>
<evidence type="ECO:0000313" key="24">
    <source>
        <dbReference type="Proteomes" id="UP000719412"/>
    </source>
</evidence>
<keyword evidence="11" id="KW-0505">Motor protein</keyword>
<evidence type="ECO:0000256" key="14">
    <source>
        <dbReference type="SAM" id="Coils"/>
    </source>
</evidence>
<dbReference type="PANTHER" id="PTHR46532">
    <property type="entry name" value="MALE FERTILITY FACTOR KL5"/>
    <property type="match status" value="1"/>
</dbReference>
<evidence type="ECO:0000259" key="18">
    <source>
        <dbReference type="Pfam" id="PF12774"/>
    </source>
</evidence>
<dbReference type="InterPro" id="IPR041466">
    <property type="entry name" value="Dynein_AAA5_ext"/>
</dbReference>
<feature type="domain" description="Dynein heavy chain ATP-binding dynein motor region" evidence="20">
    <location>
        <begin position="2603"/>
        <end position="2702"/>
    </location>
</feature>
<feature type="coiled-coil region" evidence="14">
    <location>
        <begin position="655"/>
        <end position="682"/>
    </location>
</feature>
<keyword evidence="10" id="KW-0969">Cilium</keyword>
<evidence type="ECO:0000256" key="9">
    <source>
        <dbReference type="ARBA" id="ARBA00023054"/>
    </source>
</evidence>
<evidence type="ECO:0000256" key="7">
    <source>
        <dbReference type="ARBA" id="ARBA00022840"/>
    </source>
</evidence>
<dbReference type="InterPro" id="IPR035699">
    <property type="entry name" value="AAA_6"/>
</dbReference>
<evidence type="ECO:0000313" key="23">
    <source>
        <dbReference type="EMBL" id="KAH0809906.1"/>
    </source>
</evidence>
<dbReference type="InterPro" id="IPR013602">
    <property type="entry name" value="Dynein_heavy_linker"/>
</dbReference>
<dbReference type="Pfam" id="PF17852">
    <property type="entry name" value="Dynein_AAA_lid"/>
    <property type="match status" value="1"/>
</dbReference>
<feature type="region of interest" description="Disordered" evidence="15">
    <location>
        <begin position="306"/>
        <end position="334"/>
    </location>
</feature>
<comment type="caution">
    <text evidence="23">The sequence shown here is derived from an EMBL/GenBank/DDBJ whole genome shotgun (WGS) entry which is preliminary data.</text>
</comment>
<feature type="domain" description="Dynein heavy chain hydrolytic ATP-binding dynein motor region" evidence="18">
    <location>
        <begin position="1687"/>
        <end position="1866"/>
    </location>
</feature>
<dbReference type="Pfam" id="PF08393">
    <property type="entry name" value="DHC_N2"/>
    <property type="match status" value="1"/>
</dbReference>
<evidence type="ECO:0000256" key="8">
    <source>
        <dbReference type="ARBA" id="ARBA00023017"/>
    </source>
</evidence>
<dbReference type="FunFam" id="1.10.8.710:FF:000003">
    <property type="entry name" value="Dynein axonemal heavy chain 5"/>
    <property type="match status" value="1"/>
</dbReference>
<dbReference type="Gene3D" id="1.10.287.2620">
    <property type="match status" value="1"/>
</dbReference>
<proteinExistence type="inferred from homology"/>
<evidence type="ECO:0000256" key="5">
    <source>
        <dbReference type="ARBA" id="ARBA00022737"/>
    </source>
</evidence>
<dbReference type="GO" id="GO:0051959">
    <property type="term" value="F:dynein light intermediate chain binding"/>
    <property type="evidence" value="ECO:0007669"/>
    <property type="project" value="InterPro"/>
</dbReference>
<keyword evidence="5" id="KW-0677">Repeat</keyword>
<evidence type="ECO:0000256" key="1">
    <source>
        <dbReference type="ARBA" id="ARBA00004430"/>
    </source>
</evidence>
<dbReference type="FunFam" id="1.20.140.100:FF:000003">
    <property type="entry name" value="Dynein, axonemal, heavy chain 5"/>
    <property type="match status" value="1"/>
</dbReference>
<dbReference type="Gene3D" id="1.10.472.130">
    <property type="match status" value="1"/>
</dbReference>
<feature type="domain" description="Dynein heavy chain AAA 5 extension" evidence="22">
    <location>
        <begin position="2046"/>
        <end position="2162"/>
    </location>
</feature>
<keyword evidence="6" id="KW-0547">Nucleotide-binding</keyword>
<dbReference type="InterPro" id="IPR026983">
    <property type="entry name" value="DHC"/>
</dbReference>
<evidence type="ECO:0000256" key="4">
    <source>
        <dbReference type="ARBA" id="ARBA00022701"/>
    </source>
</evidence>
<evidence type="ECO:0000256" key="12">
    <source>
        <dbReference type="ARBA" id="ARBA00023212"/>
    </source>
</evidence>
<dbReference type="PANTHER" id="PTHR46532:SF4">
    <property type="entry name" value="AAA+ ATPASE DOMAIN-CONTAINING PROTEIN"/>
    <property type="match status" value="1"/>
</dbReference>
<feature type="domain" description="Dynein heavy chain linker" evidence="17">
    <location>
        <begin position="1234"/>
        <end position="1538"/>
    </location>
</feature>
<keyword evidence="9 14" id="KW-0175">Coiled coil</keyword>
<dbReference type="GO" id="GO:0005858">
    <property type="term" value="C:axonemal dynein complex"/>
    <property type="evidence" value="ECO:0007669"/>
    <property type="project" value="TreeGrafter"/>
</dbReference>
<dbReference type="InterPro" id="IPR027417">
    <property type="entry name" value="P-loop_NTPase"/>
</dbReference>
<dbReference type="Gene3D" id="3.40.50.300">
    <property type="entry name" value="P-loop containing nucleotide triphosphate hydrolases"/>
    <property type="match status" value="4"/>
</dbReference>
<reference evidence="23" key="1">
    <citation type="journal article" date="2020" name="J Insects Food Feed">
        <title>The yellow mealworm (Tenebrio molitor) genome: a resource for the emerging insects as food and feed industry.</title>
        <authorList>
            <person name="Eriksson T."/>
            <person name="Andere A."/>
            <person name="Kelstrup H."/>
            <person name="Emery V."/>
            <person name="Picard C."/>
        </authorList>
    </citation>
    <scope>NUCLEOTIDE SEQUENCE</scope>
    <source>
        <strain evidence="23">Stoneville</strain>
        <tissue evidence="23">Whole head</tissue>
    </source>
</reference>
<comment type="similarity">
    <text evidence="2">Belongs to the dynein heavy chain family.</text>
</comment>
<sequence length="2990" mass="342113">MSFRFPNLGVWSRFVNPRGFWFARGEQWFLGIVSSRLRTRKTVALSLALCADGQASCILCMYGECSGNANAAVRKSEIVLQNSAEMYSAADYVEMLIIFGECGRDAREAARIFSDRFPDRPSPDHKTILRVLARAQETGKVLPNRNEIGRGARTARTLANEEAILNIVEEDGTRSIREIVQEPDVPLLILRGVKGCTCPPRMQVLFDGTNKAKERKRDGEKAKTYAQSHRTQLLTRVRTTETTISKRILVTKYIGMEKQNNQGKLLRVLRDKESYQGTKCVGLSSRRRNKKVEEAKRIYLVGVQKEKEKREEDGKERNVSDIGPTNVPTASSAGAKEKIMAEADDFAMLMDVAKYIAKSAEATKRSGSATAFALAESFKEKLVKAKERRTQRFQELLLPHRHICDMIAMHLAVEPNEVLEAAADSDSHIELLDKLLNKNGIHGLLVYYQDGPGYEIDSGRFNPNAIVDMVIKRIYFTDGMDAAVKDIVIAVYKTANVDVTLKNINDALYFTRFDIQAENGNSVAVAYNLLAELVDPSFKLNKEWGDLPKTEIVDVLETTTRYSILQSSTIEDIDIFANKFKTFFENISQQEYDALNHRLPHFDKDYNEFKQNVVDTEWELEEFVGTSLEKNMNVHNVLRLLKRFEKLNLECLHLDERYLEAMEMFQRELEDLRDRYNEDRQSPLLPRNMPPVSGRIMWIRHLYRRMEESMEVFLTKPRSNIPPLFIPLIRLQLMKMEDAFRPGFSVITWTSTKIPEYCEEVTNVLDYIEMFVKEVKDMKEARIDEVLDAIATTSLVHLPNVALIPSEFLDQNKKYMDQAVKEIELKSSTAERAVIDLIEKFLSVIEQPELQENKLDWLDPDRAIKPVGSASRLNVSPEAAFKEIDRNIPLDLTTIHNDCLELFAFFNMKLCEALVKCVKLSLEQIKKRTASLRDDSNAMNTPIMKTNMELQIPIIVINPTLDEIQNFFTQQYLSYSYLWAESRVDEIEEFCNQNPLTVEIAEKFQHFENRGELIRELPESHIVDSIQIDMEKFKLALLVESDAWKHILGKNLGKRYRAKLLELVDFIKNREKVLNKPIKDLDDCRLAMACLEMIRENFIEIDLDLINMEEAYNIFGKYKIDIPKEDTERVESLRFNFQNMVNHAKSVQENICNVQGPLLEELTEGVSKFRDEVEAFDIDFELNGPMIPGLSAREASDRVLAFQDRFDELWRKFEMYSSGEKLFGLEVNDYPILHKRKKEFNLLNKLYGLYLAVNHSIDGYYDILWADVDTEAIFAELQEFQNRCRKLPKAMREWPAYLDLKKKIDDFSETCPLLELMANKAMKERHWKRIAATTGYTFDIESPTFTLRNVMEAPLLQFKDDVEDICISAVKEKDIEAKLKQVIADWSVVELSFSHFKSRGELLLKGTETGEIIMALEDSLMIMNSLLSNRYNAPFKKDIQTWVHKLVNTSEILEKWLVVQNLWVYLEAVFVGGDIAKQLPGEAKRFNNIDKSWVKIMTRAHEIPNAVECCTGDETMGQLLPHLLEQLETCQKSLTGYLVYRVEFDPKRPDTIIAMMSDLGETVNFEKPVQCIGGVELWLNSLLEMVKETVKTVIAAHAQLLTDPEYDFIQGFIPFCAQAGLVGIQILWTKEAEIAIRKARVDRFIMKITNARFLELLNALIDLTSKDLSQRERIRYETMVTIHVHQRDGDTVTMNIEFGIFLTMNPGYAGRQELPENLKIMFRSVAMMVPDRQIIIRVKLASCGFKDNIILARKFFTLYQLCEEQLSKQVHYDFGLRNILSVLRTLGAQKRSHPTDTEETIVMRVLRDMNLSKLIDEDEPLFLSLIEDMFPGIKLSTHSWKELQKAITNQTAEMGIINHPPWNLKTKGSVPNANGTPYHNTWCSTAMASYNKLQNRSLSTESSNHLTAVILPQTKQGFVIKHYLISFIDIDTAGRSEEQTMQYVINGSEWHPLLVLDGPVDAVWIENLNSVLDDNKTLTLANGDRIVMAVNAKLVFEPDNVDNASPATISRMGMVFMSSSVLPWSPILEAWLKTRSQQEGDVFRIVFGKIYEELHSFVQVRLKAKMKITEALYIRQCYDVLAGILDTGDETKVWTDKQLERLVLFSIMWSVGAVLELEDRSKMEQFVTTHPSKLDWPKCGENETIFEYVVNPKTGTWQHWSDRVEQFVYPTDTVLEFINILVPNVDNVRTAFLIDTIAKQNKAVLLIVFIDDINMPVINDWGDQITNEIVRQVMECGGFYSLDKPGDFSSIVDVMFLAAMIHPGGGRNDIPHRLKRQFCVFNCALPSVKAMDVIFKAQQNVDELKKELIVKEQEMKVATDAAEKVLDEVLAASEITNKIKEEATIVKDKAEGLVAIISVDQQEAEKKLLAAKPALDAAEAALLVMADTKFLNKLQEYPKDTINGEIVDLLQPYFAYPLYTYESAKTACGNVAGLISWTVAMAAFFEVNREVLPLKANLAVQQAKLDKAQAELSKAMELLAEKEEEVRQCQILYEEAMRHKQEVFDDAMKVKNKMDSASALIDGLAGERIRWTEQLAQFKAETDRLIGDVVLLVGFLSYSGPFNQEFRTNMQKFWLEVVLKHKIPVTMSLNLIDSLTDTATIGEWNLQGLPTDELSIQNGIIVTSASRFPLLIDPQSQGKYWVKAKEKENHLLVTGLNHKYFRNHIEDAVSLGYPMIVEDINEELDPVLDNVLEKNHIKVGSTFKVKRMYRARAIVSGINGGHGLFTGWLLAKNVTPAISCATRPAFVDKTLFIKEVLDVDDDPQLMITAPGRFGKSINLDMFRRFVELQVDKETGNKMTKVDLKSDIVSNTTNYELFTKKQNGEKLNLEIMKKDEFVKTHFGPVINVDFLCNETVTSKTDALNLCKKRIPATFDEHPYLYKYSESKLEDYERNVCEQWCGNPMQFEPTNAASYICGVQIKNGKKKGVDLTAHKDGQEIIMELKYKDNDSRGAQKQIFTKGYYKIFRNENLILNFGLRWADEANCLPERHR</sequence>
<dbReference type="EMBL" id="JABDTM020027835">
    <property type="protein sequence ID" value="KAH0809906.1"/>
    <property type="molecule type" value="Genomic_DNA"/>
</dbReference>
<keyword evidence="3" id="KW-0963">Cytoplasm</keyword>
<dbReference type="GO" id="GO:0005524">
    <property type="term" value="F:ATP binding"/>
    <property type="evidence" value="ECO:0007669"/>
    <property type="project" value="UniProtKB-KW"/>
</dbReference>